<protein>
    <submittedName>
        <fullName evidence="2">Uncharacterized protein</fullName>
    </submittedName>
</protein>
<evidence type="ECO:0000313" key="3">
    <source>
        <dbReference type="Proteomes" id="UP000092654"/>
    </source>
</evidence>
<dbReference type="EMBL" id="CP011361">
    <property type="protein sequence ID" value="AKG05268.1"/>
    <property type="molecule type" value="Genomic_DNA"/>
</dbReference>
<feature type="transmembrane region" description="Helical" evidence="1">
    <location>
        <begin position="16"/>
        <end position="36"/>
    </location>
</feature>
<dbReference type="AlphaFoldDB" id="A0AAC8T6N6"/>
<organism evidence="2 3">
    <name type="scientific">Salimicrobium jeotgali</name>
    <dbReference type="NCBI Taxonomy" id="1230341"/>
    <lineage>
        <taxon>Bacteria</taxon>
        <taxon>Bacillati</taxon>
        <taxon>Bacillota</taxon>
        <taxon>Bacilli</taxon>
        <taxon>Bacillales</taxon>
        <taxon>Bacillaceae</taxon>
        <taxon>Salimicrobium</taxon>
    </lineage>
</organism>
<evidence type="ECO:0000256" key="1">
    <source>
        <dbReference type="SAM" id="Phobius"/>
    </source>
</evidence>
<reference evidence="3" key="1">
    <citation type="submission" date="2015-06" db="EMBL/GenBank/DDBJ databases">
        <title>Salimicrobium jeotgali MJ3, isolated from Myulchi jeot, a traditional Korean fermented seafood.</title>
        <authorList>
            <person name="Kim K.H."/>
            <person name="Jeon C.O."/>
            <person name="Jin H.M."/>
        </authorList>
    </citation>
    <scope>NUCLEOTIDE SEQUENCE [LARGE SCALE GENOMIC DNA]</scope>
    <source>
        <strain evidence="3">MJ3</strain>
    </source>
</reference>
<feature type="transmembrane region" description="Helical" evidence="1">
    <location>
        <begin position="74"/>
        <end position="93"/>
    </location>
</feature>
<accession>A0AAC8T6N6</accession>
<name>A0AAC8T6N6_9BACI</name>
<proteinExistence type="predicted"/>
<sequence length="103" mass="11613">MRCFEEGKEGNNVSGLTILSIIMTAALIVSILITIRKRREEGADGIKSALTSICFYLITVTNLVAYWFDMLGLVSWSLTVILLIAGAYFTKYLPERKERNYGR</sequence>
<keyword evidence="1" id="KW-0472">Membrane</keyword>
<gene>
    <name evidence="2" type="ORF">AAV35_011065</name>
</gene>
<keyword evidence="1" id="KW-0812">Transmembrane</keyword>
<feature type="transmembrane region" description="Helical" evidence="1">
    <location>
        <begin position="48"/>
        <end position="68"/>
    </location>
</feature>
<evidence type="ECO:0000313" key="2">
    <source>
        <dbReference type="EMBL" id="AKG05268.1"/>
    </source>
</evidence>
<dbReference type="KEGG" id="sje:AAV35_011065"/>
<dbReference type="Proteomes" id="UP000092654">
    <property type="component" value="Chromosome"/>
</dbReference>
<keyword evidence="1" id="KW-1133">Transmembrane helix</keyword>